<dbReference type="SUPFAM" id="SSF47240">
    <property type="entry name" value="Ferritin-like"/>
    <property type="match status" value="1"/>
</dbReference>
<dbReference type="AlphaFoldDB" id="A0A4R1H825"/>
<evidence type="ECO:0000259" key="2">
    <source>
        <dbReference type="Pfam" id="PF09968"/>
    </source>
</evidence>
<comment type="caution">
    <text evidence="3">The sequence shown here is derived from an EMBL/GenBank/DDBJ whole genome shotgun (WGS) entry which is preliminary data.</text>
</comment>
<feature type="domain" description="DUF2202" evidence="2">
    <location>
        <begin position="15"/>
        <end position="136"/>
    </location>
</feature>
<organism evidence="3 4">
    <name type="scientific">Thiogranum longum</name>
    <dbReference type="NCBI Taxonomy" id="1537524"/>
    <lineage>
        <taxon>Bacteria</taxon>
        <taxon>Pseudomonadati</taxon>
        <taxon>Pseudomonadota</taxon>
        <taxon>Gammaproteobacteria</taxon>
        <taxon>Chromatiales</taxon>
        <taxon>Ectothiorhodospiraceae</taxon>
        <taxon>Thiogranum</taxon>
    </lineage>
</organism>
<sequence length="153" mass="17405">MSRAKLEQALNEALDDEYKARATYRKVIETWGEIRPFVNIVEAEERHIQALLPLYEHYDIPVPEDPWMDQIEIPASETEACQMGVEAEIENAELYNRLLDMTQDYADVQSVFLQLQRASQENHLPAFRRCAERGGGRGHQGKGCRGGAGRQGC</sequence>
<reference evidence="3 4" key="1">
    <citation type="submission" date="2019-03" db="EMBL/GenBank/DDBJ databases">
        <title>Genomic Encyclopedia of Type Strains, Phase IV (KMG-IV): sequencing the most valuable type-strain genomes for metagenomic binning, comparative biology and taxonomic classification.</title>
        <authorList>
            <person name="Goeker M."/>
        </authorList>
    </citation>
    <scope>NUCLEOTIDE SEQUENCE [LARGE SCALE GENOMIC DNA]</scope>
    <source>
        <strain evidence="3 4">DSM 19610</strain>
    </source>
</reference>
<dbReference type="InterPro" id="IPR012347">
    <property type="entry name" value="Ferritin-like"/>
</dbReference>
<evidence type="ECO:0000313" key="3">
    <source>
        <dbReference type="EMBL" id="TCK17987.1"/>
    </source>
</evidence>
<evidence type="ECO:0000256" key="1">
    <source>
        <dbReference type="SAM" id="MobiDB-lite"/>
    </source>
</evidence>
<proteinExistence type="predicted"/>
<evidence type="ECO:0000313" key="4">
    <source>
        <dbReference type="Proteomes" id="UP000295707"/>
    </source>
</evidence>
<dbReference type="EMBL" id="SMFX01000001">
    <property type="protein sequence ID" value="TCK17987.1"/>
    <property type="molecule type" value="Genomic_DNA"/>
</dbReference>
<name>A0A4R1H825_9GAMM</name>
<dbReference type="Proteomes" id="UP000295707">
    <property type="component" value="Unassembled WGS sequence"/>
</dbReference>
<gene>
    <name evidence="3" type="ORF">DFR30_1246</name>
</gene>
<dbReference type="InterPro" id="IPR009078">
    <property type="entry name" value="Ferritin-like_SF"/>
</dbReference>
<keyword evidence="4" id="KW-1185">Reference proteome</keyword>
<feature type="compositionally biased region" description="Gly residues" evidence="1">
    <location>
        <begin position="137"/>
        <end position="153"/>
    </location>
</feature>
<feature type="region of interest" description="Disordered" evidence="1">
    <location>
        <begin position="131"/>
        <end position="153"/>
    </location>
</feature>
<dbReference type="Pfam" id="PF09968">
    <property type="entry name" value="DUF2202"/>
    <property type="match status" value="1"/>
</dbReference>
<dbReference type="Gene3D" id="1.20.1260.10">
    <property type="match status" value="1"/>
</dbReference>
<dbReference type="CDD" id="cd01048">
    <property type="entry name" value="Ferritin_like_AB2"/>
    <property type="match status" value="1"/>
</dbReference>
<dbReference type="InterPro" id="IPR019243">
    <property type="entry name" value="DUF2202"/>
</dbReference>
<protein>
    <recommendedName>
        <fullName evidence="2">DUF2202 domain-containing protein</fullName>
    </recommendedName>
</protein>
<accession>A0A4R1H825</accession>
<dbReference type="OrthoDB" id="573482at2"/>
<dbReference type="RefSeq" id="WP_132971821.1">
    <property type="nucleotide sequence ID" value="NZ_SMFX01000001.1"/>
</dbReference>